<dbReference type="EMBL" id="CAJNOQ010015272">
    <property type="protein sequence ID" value="CAF1358217.1"/>
    <property type="molecule type" value="Genomic_DNA"/>
</dbReference>
<name>A0A815HWG6_9BILA</name>
<dbReference type="AlphaFoldDB" id="A0A815HWG6"/>
<dbReference type="Proteomes" id="UP000681722">
    <property type="component" value="Unassembled WGS sequence"/>
</dbReference>
<protein>
    <submittedName>
        <fullName evidence="1">Uncharacterized protein</fullName>
    </submittedName>
</protein>
<evidence type="ECO:0000313" key="2">
    <source>
        <dbReference type="EMBL" id="CAF4234133.1"/>
    </source>
</evidence>
<gene>
    <name evidence="1" type="ORF">GPM918_LOCUS31246</name>
    <name evidence="2" type="ORF">SRO942_LOCUS31882</name>
</gene>
<reference evidence="1" key="1">
    <citation type="submission" date="2021-02" db="EMBL/GenBank/DDBJ databases">
        <authorList>
            <person name="Nowell W R."/>
        </authorList>
    </citation>
    <scope>NUCLEOTIDE SEQUENCE</scope>
</reference>
<keyword evidence="3" id="KW-1185">Reference proteome</keyword>
<proteinExistence type="predicted"/>
<evidence type="ECO:0000313" key="1">
    <source>
        <dbReference type="EMBL" id="CAF1358217.1"/>
    </source>
</evidence>
<dbReference type="EMBL" id="CAJOBC010068443">
    <property type="protein sequence ID" value="CAF4234133.1"/>
    <property type="molecule type" value="Genomic_DNA"/>
</dbReference>
<organism evidence="1 3">
    <name type="scientific">Didymodactylos carnosus</name>
    <dbReference type="NCBI Taxonomy" id="1234261"/>
    <lineage>
        <taxon>Eukaryota</taxon>
        <taxon>Metazoa</taxon>
        <taxon>Spiralia</taxon>
        <taxon>Gnathifera</taxon>
        <taxon>Rotifera</taxon>
        <taxon>Eurotatoria</taxon>
        <taxon>Bdelloidea</taxon>
        <taxon>Philodinida</taxon>
        <taxon>Philodinidae</taxon>
        <taxon>Didymodactylos</taxon>
    </lineage>
</organism>
<sequence length="369" mass="42760">MHSQPLSTCLAEFQPIEDKLRANIENWRRETINEVNQSADQSTRILNAHIHTYRSHFDEKSSNLLNASTNREFLPNQLEKLQIEYGRSLADLHLVRHHDRGSMLELETRNSTREQVSISCSSQVATQECGVYVPQTALGERLIREPTAESSVGSYWAMGGSSEYLLVQEYETNQLTLFDRHGTRAASMTWHYKLVSNKFRRCTCRHDRLFITYWGQESAVELFRISTWEEEQRWLSPVTCRANELITCIRLSSNDLLTLCIQDENNPCSRQFRFELRDLALNILHTVPCRVDTGIISRMTELPDNNWALLNVDDSLIFVINAQGELIDRIEWPHEKLGNVAVVGENTVAIRTRAKILFYDVQFRRDGQR</sequence>
<dbReference type="Proteomes" id="UP000663829">
    <property type="component" value="Unassembled WGS sequence"/>
</dbReference>
<evidence type="ECO:0000313" key="3">
    <source>
        <dbReference type="Proteomes" id="UP000663829"/>
    </source>
</evidence>
<dbReference type="SUPFAM" id="SSF101898">
    <property type="entry name" value="NHL repeat"/>
    <property type="match status" value="1"/>
</dbReference>
<dbReference type="OrthoDB" id="9982415at2759"/>
<accession>A0A815HWG6</accession>
<comment type="caution">
    <text evidence="1">The sequence shown here is derived from an EMBL/GenBank/DDBJ whole genome shotgun (WGS) entry which is preliminary data.</text>
</comment>